<dbReference type="PANTHER" id="PTHR42715:SF10">
    <property type="entry name" value="BETA-GLUCOSIDASE"/>
    <property type="match status" value="1"/>
</dbReference>
<dbReference type="InterPro" id="IPR002772">
    <property type="entry name" value="Glyco_hydro_3_C"/>
</dbReference>
<organism evidence="6">
    <name type="scientific">mine drainage metagenome</name>
    <dbReference type="NCBI Taxonomy" id="410659"/>
    <lineage>
        <taxon>unclassified sequences</taxon>
        <taxon>metagenomes</taxon>
        <taxon>ecological metagenomes</taxon>
    </lineage>
</organism>
<dbReference type="InterPro" id="IPR017853">
    <property type="entry name" value="GH"/>
</dbReference>
<comment type="similarity">
    <text evidence="1">Belongs to the glycosyl hydrolase 3 family.</text>
</comment>
<evidence type="ECO:0000259" key="5">
    <source>
        <dbReference type="Pfam" id="PF01915"/>
    </source>
</evidence>
<dbReference type="InterPro" id="IPR036881">
    <property type="entry name" value="Glyco_hydro_3_C_sf"/>
</dbReference>
<dbReference type="GO" id="GO:0005975">
    <property type="term" value="P:carbohydrate metabolic process"/>
    <property type="evidence" value="ECO:0007669"/>
    <property type="project" value="InterPro"/>
</dbReference>
<keyword evidence="2" id="KW-0378">Hydrolase</keyword>
<dbReference type="InterPro" id="IPR036962">
    <property type="entry name" value="Glyco_hydro_3_N_sf"/>
</dbReference>
<name>T1BHG7_9ZZZZ</name>
<dbReference type="Pfam" id="PF00933">
    <property type="entry name" value="Glyco_hydro_3"/>
    <property type="match status" value="1"/>
</dbReference>
<dbReference type="AlphaFoldDB" id="T1BHG7"/>
<dbReference type="Pfam" id="PF01915">
    <property type="entry name" value="Glyco_hydro_3_C"/>
    <property type="match status" value="1"/>
</dbReference>
<dbReference type="EMBL" id="AUZX01005392">
    <property type="protein sequence ID" value="EQD68068.1"/>
    <property type="molecule type" value="Genomic_DNA"/>
</dbReference>
<evidence type="ECO:0000256" key="3">
    <source>
        <dbReference type="SAM" id="MobiDB-lite"/>
    </source>
</evidence>
<dbReference type="InterPro" id="IPR001764">
    <property type="entry name" value="Glyco_hydro_3_N"/>
</dbReference>
<feature type="domain" description="Glycoside hydrolase family 3 C-terminal" evidence="5">
    <location>
        <begin position="213"/>
        <end position="261"/>
    </location>
</feature>
<dbReference type="SUPFAM" id="SSF51445">
    <property type="entry name" value="(Trans)glycosidases"/>
    <property type="match status" value="1"/>
</dbReference>
<comment type="caution">
    <text evidence="6">The sequence shown here is derived from an EMBL/GenBank/DDBJ whole genome shotgun (WGS) entry which is preliminary data.</text>
</comment>
<feature type="region of interest" description="Disordered" evidence="3">
    <location>
        <begin position="260"/>
        <end position="281"/>
    </location>
</feature>
<evidence type="ECO:0000256" key="2">
    <source>
        <dbReference type="ARBA" id="ARBA00022801"/>
    </source>
</evidence>
<gene>
    <name evidence="6" type="ORF">B1A_07486</name>
</gene>
<dbReference type="PANTHER" id="PTHR42715">
    <property type="entry name" value="BETA-GLUCOSIDASE"/>
    <property type="match status" value="1"/>
</dbReference>
<evidence type="ECO:0000256" key="1">
    <source>
        <dbReference type="ARBA" id="ARBA00005336"/>
    </source>
</evidence>
<dbReference type="SUPFAM" id="SSF52279">
    <property type="entry name" value="Beta-D-glucan exohydrolase, C-terminal domain"/>
    <property type="match status" value="1"/>
</dbReference>
<dbReference type="PRINTS" id="PR00133">
    <property type="entry name" value="GLHYDRLASE3"/>
</dbReference>
<sequence>MNIDRDPRWGREFESLSEDPRLAGEIAAAEIRGIQREGTIAQVKHFDAYNQETYRNTSKDDVIVSRRALHEIYMPAFRTAIRHGKVGSMMCSYATVNGHYSCQNHYLLTDVLRRKWNFSGFVTSDWGAIHSVSAAEAGADLEEPGHRFFGRPLLQAVTGGKIPRAAVNSMVAPILHQLFRFDFFNHPRSATTTAVATTAAHRATSTRIAEAGTVLLKNTGHLLPLASTAKIAVIGPAASAQVTTGGGGSAHVIPSATVSPAGRHRGARRQVPHQLHARPAH</sequence>
<dbReference type="Gene3D" id="3.20.20.300">
    <property type="entry name" value="Glycoside hydrolase, family 3, N-terminal domain"/>
    <property type="match status" value="1"/>
</dbReference>
<feature type="compositionally biased region" description="Basic residues" evidence="3">
    <location>
        <begin position="262"/>
        <end position="281"/>
    </location>
</feature>
<reference evidence="6" key="2">
    <citation type="journal article" date="2014" name="ISME J.">
        <title>Microbial stratification in low pH oxic and suboxic macroscopic growths along an acid mine drainage.</title>
        <authorList>
            <person name="Mendez-Garcia C."/>
            <person name="Mesa V."/>
            <person name="Sprenger R.R."/>
            <person name="Richter M."/>
            <person name="Diez M.S."/>
            <person name="Solano J."/>
            <person name="Bargiela R."/>
            <person name="Golyshina O.V."/>
            <person name="Manteca A."/>
            <person name="Ramos J.L."/>
            <person name="Gallego J.R."/>
            <person name="Llorente I."/>
            <person name="Martins Dos Santos V.A."/>
            <person name="Jensen O.N."/>
            <person name="Pelaez A.I."/>
            <person name="Sanchez J."/>
            <person name="Ferrer M."/>
        </authorList>
    </citation>
    <scope>NUCLEOTIDE SEQUENCE</scope>
</reference>
<feature type="domain" description="Glycoside hydrolase family 3 N-terminal" evidence="4">
    <location>
        <begin position="2"/>
        <end position="134"/>
    </location>
</feature>
<protein>
    <submittedName>
        <fullName evidence="6">Beta-glucosidase</fullName>
    </submittedName>
</protein>
<reference evidence="6" key="1">
    <citation type="submission" date="2013-08" db="EMBL/GenBank/DDBJ databases">
        <authorList>
            <person name="Mendez C."/>
            <person name="Richter M."/>
            <person name="Ferrer M."/>
            <person name="Sanchez J."/>
        </authorList>
    </citation>
    <scope>NUCLEOTIDE SEQUENCE</scope>
</reference>
<dbReference type="Gene3D" id="3.40.50.1700">
    <property type="entry name" value="Glycoside hydrolase family 3 C-terminal domain"/>
    <property type="match status" value="1"/>
</dbReference>
<dbReference type="InterPro" id="IPR050288">
    <property type="entry name" value="Cellulose_deg_GH3"/>
</dbReference>
<evidence type="ECO:0000313" key="6">
    <source>
        <dbReference type="EMBL" id="EQD68068.1"/>
    </source>
</evidence>
<dbReference type="GO" id="GO:0004553">
    <property type="term" value="F:hydrolase activity, hydrolyzing O-glycosyl compounds"/>
    <property type="evidence" value="ECO:0007669"/>
    <property type="project" value="InterPro"/>
</dbReference>
<accession>T1BHG7</accession>
<proteinExistence type="inferred from homology"/>
<evidence type="ECO:0000259" key="4">
    <source>
        <dbReference type="Pfam" id="PF00933"/>
    </source>
</evidence>